<keyword evidence="3" id="KW-1185">Reference proteome</keyword>
<dbReference type="InterPro" id="IPR016176">
    <property type="entry name" value="Cbl-dep_enz_cat"/>
</dbReference>
<dbReference type="PANTHER" id="PTHR48101:SF1">
    <property type="entry name" value="METHYLMALONYL-COA MUTASE, LARGE SUBUNIT"/>
    <property type="match status" value="1"/>
</dbReference>
<gene>
    <name evidence="2" type="ORF">JL102_09845</name>
</gene>
<dbReference type="GO" id="GO:0031419">
    <property type="term" value="F:cobalamin binding"/>
    <property type="evidence" value="ECO:0007669"/>
    <property type="project" value="InterPro"/>
</dbReference>
<dbReference type="InterPro" id="IPR006099">
    <property type="entry name" value="MeMalonylCoA_mutase_a/b_cat"/>
</dbReference>
<dbReference type="RefSeq" id="WP_202244230.1">
    <property type="nucleotide sequence ID" value="NZ_JAESIY010000005.1"/>
</dbReference>
<comment type="caution">
    <text evidence="2">The sequence shown here is derived from an EMBL/GenBank/DDBJ whole genome shotgun (WGS) entry which is preliminary data.</text>
</comment>
<proteinExistence type="predicted"/>
<dbReference type="SUPFAM" id="SSF51703">
    <property type="entry name" value="Cobalamin (vitamin B12)-dependent enzymes"/>
    <property type="match status" value="1"/>
</dbReference>
<dbReference type="Pfam" id="PF01642">
    <property type="entry name" value="MM_CoA_mutase"/>
    <property type="match status" value="1"/>
</dbReference>
<name>A0A937F4V3_9BACT</name>
<dbReference type="PANTHER" id="PTHR48101">
    <property type="entry name" value="METHYLMALONYL-COA MUTASE, MITOCHONDRIAL-RELATED"/>
    <property type="match status" value="1"/>
</dbReference>
<reference evidence="2" key="1">
    <citation type="submission" date="2021-01" db="EMBL/GenBank/DDBJ databases">
        <title>Fulvivirga kasyanovii gen. nov., sp nov., a novel member of the phylum Bacteroidetes isolated from seawater in a mussel farm.</title>
        <authorList>
            <person name="Zhao L.-H."/>
            <person name="Wang Z.-J."/>
        </authorList>
    </citation>
    <scope>NUCLEOTIDE SEQUENCE</scope>
    <source>
        <strain evidence="2">2943</strain>
    </source>
</reference>
<evidence type="ECO:0000259" key="1">
    <source>
        <dbReference type="Pfam" id="PF01642"/>
    </source>
</evidence>
<evidence type="ECO:0000313" key="3">
    <source>
        <dbReference type="Proteomes" id="UP000659388"/>
    </source>
</evidence>
<protein>
    <recommendedName>
        <fullName evidence="1">Methylmalonyl-CoA mutase alpha/beta chain catalytic domain-containing protein</fullName>
    </recommendedName>
</protein>
<dbReference type="Proteomes" id="UP000659388">
    <property type="component" value="Unassembled WGS sequence"/>
</dbReference>
<dbReference type="EMBL" id="JAESIY010000005">
    <property type="protein sequence ID" value="MBL3656432.1"/>
    <property type="molecule type" value="Genomic_DNA"/>
</dbReference>
<dbReference type="Gene3D" id="3.20.20.240">
    <property type="entry name" value="Methylmalonyl-CoA mutase"/>
    <property type="match status" value="2"/>
</dbReference>
<dbReference type="GO" id="GO:0016866">
    <property type="term" value="F:intramolecular transferase activity"/>
    <property type="evidence" value="ECO:0007669"/>
    <property type="project" value="InterPro"/>
</dbReference>
<dbReference type="AlphaFoldDB" id="A0A937F4V3"/>
<accession>A0A937F4V3</accession>
<sequence>MSNRHKELFKDFEPHSKVEWINITKEQLKGEDVFSKFSWHPEPDLTILPYYDFSDIHFKKNNFDNRLLHTDSQNKSARHWYNFQLINCSDTEAAHEQSILAIEQGATGLIFNLESIENIDFDQLLEGINTAKYSLSFRINEQWERHLDNYVRFIDKKKDNTHKIRGFILNNSQTLQADKLTKYSLDHIHTLEIKVDEHLSYTDSIAKALLQVIEVIENIKDESIESIFKKLFFNIPLGTKYFEEICRTQTVRRLTFQVASAYGCKDFLPEDLYLLCTSPPWITEAYNPQSNLLKSTTAAMAAIIGGCNGLLLLPSDSKSPLLKRIALNTSTILQEEAYLNATNDPVAGSYYLENMIDQMSQTAWQKFQNAL</sequence>
<evidence type="ECO:0000313" key="2">
    <source>
        <dbReference type="EMBL" id="MBL3656432.1"/>
    </source>
</evidence>
<feature type="domain" description="Methylmalonyl-CoA mutase alpha/beta chain catalytic" evidence="1">
    <location>
        <begin position="204"/>
        <end position="369"/>
    </location>
</feature>
<organism evidence="2 3">
    <name type="scientific">Fulvivirga sediminis</name>
    <dbReference type="NCBI Taxonomy" id="2803949"/>
    <lineage>
        <taxon>Bacteria</taxon>
        <taxon>Pseudomonadati</taxon>
        <taxon>Bacteroidota</taxon>
        <taxon>Cytophagia</taxon>
        <taxon>Cytophagales</taxon>
        <taxon>Fulvivirgaceae</taxon>
        <taxon>Fulvivirga</taxon>
    </lineage>
</organism>